<sequence>MNTMSQSDAQLDKHLQTALFGTPVLHPDEQHRNLGTFHERIDLAITFTQALTRDYSAELQAEMAAHPDYQLLLHGLLDQDIRDRYVQLAAKQNVKFAIRNDLMYRHEPDSLAVALVATCAITPTTINIDQRFPDPQPAPHQSGDLLERIHHHLEVQRQDFLSKLK</sequence>
<dbReference type="Pfam" id="PF07997">
    <property type="entry name" value="DUF1694"/>
    <property type="match status" value="1"/>
</dbReference>
<organism evidence="1 2">
    <name type="scientific">Lactiplantibacillus modestisalitolerans</name>
    <dbReference type="NCBI Taxonomy" id="1457219"/>
    <lineage>
        <taxon>Bacteria</taxon>
        <taxon>Bacillati</taxon>
        <taxon>Bacillota</taxon>
        <taxon>Bacilli</taxon>
        <taxon>Lactobacillales</taxon>
        <taxon>Lactobacillaceae</taxon>
        <taxon>Lactiplantibacillus</taxon>
    </lineage>
</organism>
<dbReference type="InterPro" id="IPR012543">
    <property type="entry name" value="DUF1694"/>
</dbReference>
<dbReference type="PIRSF" id="PIRSF034303">
    <property type="entry name" value="DUF1694"/>
    <property type="match status" value="1"/>
</dbReference>
<evidence type="ECO:0000313" key="1">
    <source>
        <dbReference type="EMBL" id="MFB9768555.1"/>
    </source>
</evidence>
<accession>A0ABV5WQZ8</accession>
<dbReference type="SUPFAM" id="SSF160515">
    <property type="entry name" value="YueI-like"/>
    <property type="match status" value="1"/>
</dbReference>
<comment type="caution">
    <text evidence="1">The sequence shown here is derived from an EMBL/GenBank/DDBJ whole genome shotgun (WGS) entry which is preliminary data.</text>
</comment>
<dbReference type="EMBL" id="JBHLZY010000005">
    <property type="protein sequence ID" value="MFB9768555.1"/>
    <property type="molecule type" value="Genomic_DNA"/>
</dbReference>
<gene>
    <name evidence="1" type="ORF">ACFFLI_01560</name>
</gene>
<evidence type="ECO:0000313" key="2">
    <source>
        <dbReference type="Proteomes" id="UP001589691"/>
    </source>
</evidence>
<keyword evidence="2" id="KW-1185">Reference proteome</keyword>
<reference evidence="1 2" key="1">
    <citation type="submission" date="2024-09" db="EMBL/GenBank/DDBJ databases">
        <authorList>
            <person name="Sun Q."/>
            <person name="Mori K."/>
        </authorList>
    </citation>
    <scope>NUCLEOTIDE SEQUENCE [LARGE SCALE GENOMIC DNA]</scope>
    <source>
        <strain evidence="1 2">TBRC 4576</strain>
    </source>
</reference>
<name>A0ABV5WQZ8_9LACO</name>
<protein>
    <submittedName>
        <fullName evidence="1">YueI family protein</fullName>
    </submittedName>
</protein>
<dbReference type="Proteomes" id="UP001589691">
    <property type="component" value="Unassembled WGS sequence"/>
</dbReference>
<dbReference type="InterPro" id="IPR029064">
    <property type="entry name" value="Ribosomal_eL30-like_sf"/>
</dbReference>
<proteinExistence type="predicted"/>
<dbReference type="Gene3D" id="3.30.1330.30">
    <property type="match status" value="1"/>
</dbReference>